<dbReference type="GO" id="GO:0016747">
    <property type="term" value="F:acyltransferase activity, transferring groups other than amino-acyl groups"/>
    <property type="evidence" value="ECO:0007669"/>
    <property type="project" value="InterPro"/>
</dbReference>
<dbReference type="Proteomes" id="UP000036959">
    <property type="component" value="Unassembled WGS sequence"/>
</dbReference>
<dbReference type="PANTHER" id="PTHR37312:SF1">
    <property type="entry name" value="MEMBRANE-BOUND ACYLTRANSFERASE YKRP-RELATED"/>
    <property type="match status" value="1"/>
</dbReference>
<feature type="transmembrane region" description="Helical" evidence="1">
    <location>
        <begin position="294"/>
        <end position="315"/>
    </location>
</feature>
<gene>
    <name evidence="3" type="ORF">BVER_00460</name>
</gene>
<evidence type="ECO:0000256" key="1">
    <source>
        <dbReference type="SAM" id="Phobius"/>
    </source>
</evidence>
<feature type="transmembrane region" description="Helical" evidence="1">
    <location>
        <begin position="269"/>
        <end position="288"/>
    </location>
</feature>
<dbReference type="EMBL" id="LFJJ01000108">
    <property type="protein sequence ID" value="KND59694.1"/>
    <property type="molecule type" value="Genomic_DNA"/>
</dbReference>
<protein>
    <submittedName>
        <fullName evidence="3">Arginine/ornithine antiporter ArcD</fullName>
    </submittedName>
</protein>
<name>A0A0L0MCK7_9BURK</name>
<reference evidence="4" key="1">
    <citation type="submission" date="2015-06" db="EMBL/GenBank/DDBJ databases">
        <title>Comparative genomics of Burkholderia leaf nodule symbionts.</title>
        <authorList>
            <person name="Carlier A."/>
            <person name="Eberl L."/>
            <person name="Pinto-Carbo M."/>
        </authorList>
    </citation>
    <scope>NUCLEOTIDE SEQUENCE [LARGE SCALE GENOMIC DNA]</scope>
    <source>
        <strain evidence="4">UZHbot4</strain>
    </source>
</reference>
<feature type="transmembrane region" description="Helical" evidence="1">
    <location>
        <begin position="175"/>
        <end position="193"/>
    </location>
</feature>
<feature type="transmembrane region" description="Helical" evidence="1">
    <location>
        <begin position="148"/>
        <end position="163"/>
    </location>
</feature>
<dbReference type="PANTHER" id="PTHR37312">
    <property type="entry name" value="MEMBRANE-BOUND ACYLTRANSFERASE YKRP-RELATED"/>
    <property type="match status" value="1"/>
</dbReference>
<evidence type="ECO:0000313" key="4">
    <source>
        <dbReference type="Proteomes" id="UP000036959"/>
    </source>
</evidence>
<keyword evidence="1" id="KW-1133">Transmembrane helix</keyword>
<dbReference type="Pfam" id="PF01757">
    <property type="entry name" value="Acyl_transf_3"/>
    <property type="match status" value="1"/>
</dbReference>
<comment type="caution">
    <text evidence="3">The sequence shown here is derived from an EMBL/GenBank/DDBJ whole genome shotgun (WGS) entry which is preliminary data.</text>
</comment>
<accession>A0A0L0MCK7</accession>
<dbReference type="InterPro" id="IPR052734">
    <property type="entry name" value="Nod_factor_acetyltransferase"/>
</dbReference>
<feature type="domain" description="Acyltransferase 3" evidence="2">
    <location>
        <begin position="4"/>
        <end position="312"/>
    </location>
</feature>
<dbReference type="OrthoDB" id="9814956at2"/>
<feature type="transmembrane region" description="Helical" evidence="1">
    <location>
        <begin position="82"/>
        <end position="103"/>
    </location>
</feature>
<organism evidence="3 4">
    <name type="scientific">Candidatus Burkholderia verschuerenii</name>
    <dbReference type="NCBI Taxonomy" id="242163"/>
    <lineage>
        <taxon>Bacteria</taxon>
        <taxon>Pseudomonadati</taxon>
        <taxon>Pseudomonadota</taxon>
        <taxon>Betaproteobacteria</taxon>
        <taxon>Burkholderiales</taxon>
        <taxon>Burkholderiaceae</taxon>
        <taxon>Burkholderia</taxon>
    </lineage>
</organism>
<evidence type="ECO:0000259" key="2">
    <source>
        <dbReference type="Pfam" id="PF01757"/>
    </source>
</evidence>
<dbReference type="InterPro" id="IPR002656">
    <property type="entry name" value="Acyl_transf_3_dom"/>
</dbReference>
<keyword evidence="1" id="KW-0472">Membrane</keyword>
<feature type="transmembrane region" description="Helical" evidence="1">
    <location>
        <begin position="205"/>
        <end position="224"/>
    </location>
</feature>
<keyword evidence="1" id="KW-0812">Transmembrane</keyword>
<proteinExistence type="predicted"/>
<dbReference type="PATRIC" id="fig|242163.4.peg.584"/>
<keyword evidence="4" id="KW-1185">Reference proteome</keyword>
<feature type="transmembrane region" description="Helical" evidence="1">
    <location>
        <begin position="43"/>
        <end position="62"/>
    </location>
</feature>
<dbReference type="RefSeq" id="WP_050454452.1">
    <property type="nucleotide sequence ID" value="NZ_LFJJ01000108.1"/>
</dbReference>
<evidence type="ECO:0000313" key="3">
    <source>
        <dbReference type="EMBL" id="KND59694.1"/>
    </source>
</evidence>
<dbReference type="AlphaFoldDB" id="A0A0L0MCK7"/>
<feature type="transmembrane region" description="Helical" evidence="1">
    <location>
        <begin position="230"/>
        <end position="249"/>
    </location>
</feature>
<feature type="transmembrane region" description="Helical" evidence="1">
    <location>
        <begin position="123"/>
        <end position="141"/>
    </location>
</feature>
<sequence length="333" mass="37750">MRENWVDHAKGIGIILVVFGHVNRGLESAGIVMPGGAYKLVDSLIYAFHMPLFFFLSGLFFVKSIESRGTWRFVGSKVDTLVYPFVIWSTLQGGIQILLSRYTNGNATVSDMLTMYVRPHDQFWFLYALFMNAVLFALLYWREAYRRGWPLLILAITVVLYLLQDRIGERFNVDFITRFAVFYIAGACFMPLVRRLETVGMGTIALVVVVFAVLEYVFHITFGLNYERTGVFSLVLAFFGIAALACVSVQTARSHVDWLGQLGRVSMQIYLMHILAGSGTRIILSKALHVHNWTVHAVVGTAVGIVAPIIAWQLMQRFRMTWLFNRPRAGGMR</sequence>